<evidence type="ECO:0000256" key="1">
    <source>
        <dbReference type="ARBA" id="ARBA00022670"/>
    </source>
</evidence>
<dbReference type="InterPro" id="IPR001314">
    <property type="entry name" value="Peptidase_S1A"/>
</dbReference>
<dbReference type="InterPro" id="IPR018114">
    <property type="entry name" value="TRYPSIN_HIS"/>
</dbReference>
<dbReference type="Gene3D" id="2.40.10.10">
    <property type="entry name" value="Trypsin-like serine proteases"/>
    <property type="match status" value="3"/>
</dbReference>
<dbReference type="Proteomes" id="UP001497623">
    <property type="component" value="Unassembled WGS sequence"/>
</dbReference>
<feature type="domain" description="Peptidase S1" evidence="9">
    <location>
        <begin position="116"/>
        <end position="411"/>
    </location>
</feature>
<evidence type="ECO:0000259" key="9">
    <source>
        <dbReference type="PROSITE" id="PS50240"/>
    </source>
</evidence>
<dbReference type="PROSITE" id="PS00135">
    <property type="entry name" value="TRYPSIN_SER"/>
    <property type="match status" value="1"/>
</dbReference>
<dbReference type="PROSITE" id="PS51257">
    <property type="entry name" value="PROKAR_LIPOPROTEIN"/>
    <property type="match status" value="1"/>
</dbReference>
<evidence type="ECO:0000256" key="5">
    <source>
        <dbReference type="ARBA" id="ARBA00023157"/>
    </source>
</evidence>
<dbReference type="InterPro" id="IPR009003">
    <property type="entry name" value="Peptidase_S1_PA"/>
</dbReference>
<evidence type="ECO:0000256" key="7">
    <source>
        <dbReference type="RuleBase" id="RU363034"/>
    </source>
</evidence>
<dbReference type="AlphaFoldDB" id="A0AAV2R7J6"/>
<feature type="domain" description="Clip" evidence="10">
    <location>
        <begin position="24"/>
        <end position="78"/>
    </location>
</feature>
<comment type="caution">
    <text evidence="11">The sequence shown here is derived from an EMBL/GenBank/DDBJ whole genome shotgun (WGS) entry which is preliminary data.</text>
</comment>
<dbReference type="GO" id="GO:0006508">
    <property type="term" value="P:proteolysis"/>
    <property type="evidence" value="ECO:0007669"/>
    <property type="project" value="UniProtKB-KW"/>
</dbReference>
<dbReference type="InterPro" id="IPR001254">
    <property type="entry name" value="Trypsin_dom"/>
</dbReference>
<evidence type="ECO:0000256" key="6">
    <source>
        <dbReference type="ARBA" id="ARBA00024195"/>
    </source>
</evidence>
<proteinExistence type="inferred from homology"/>
<dbReference type="PRINTS" id="PR00722">
    <property type="entry name" value="CHYMOTRYPSIN"/>
</dbReference>
<dbReference type="SUPFAM" id="SSF50494">
    <property type="entry name" value="Trypsin-like serine proteases"/>
    <property type="match status" value="1"/>
</dbReference>
<dbReference type="InterPro" id="IPR043504">
    <property type="entry name" value="Peptidase_S1_PA_chymotrypsin"/>
</dbReference>
<dbReference type="GO" id="GO:0004252">
    <property type="term" value="F:serine-type endopeptidase activity"/>
    <property type="evidence" value="ECO:0007669"/>
    <property type="project" value="UniProtKB-UniRule"/>
</dbReference>
<comment type="similarity">
    <text evidence="6 8">Belongs to the peptidase S1 family. CLIP subfamily.</text>
</comment>
<dbReference type="InterPro" id="IPR033116">
    <property type="entry name" value="TRYPSIN_SER"/>
</dbReference>
<accession>A0AAV2R7J6</accession>
<name>A0AAV2R7J6_MEGNR</name>
<feature type="chain" id="PRO_5043106363" description="CLIP domain-containing serine protease" evidence="8">
    <location>
        <begin position="23"/>
        <end position="412"/>
    </location>
</feature>
<keyword evidence="8" id="KW-0964">Secreted</keyword>
<dbReference type="InterPro" id="IPR022700">
    <property type="entry name" value="CLIP"/>
</dbReference>
<dbReference type="Pfam" id="PF00089">
    <property type="entry name" value="Trypsin"/>
    <property type="match status" value="2"/>
</dbReference>
<dbReference type="InterPro" id="IPR038565">
    <property type="entry name" value="CLIP_sf"/>
</dbReference>
<keyword evidence="3 7" id="KW-0378">Hydrolase</keyword>
<dbReference type="SMART" id="SM00020">
    <property type="entry name" value="Tryp_SPc"/>
    <property type="match status" value="1"/>
</dbReference>
<keyword evidence="1 7" id="KW-0645">Protease</keyword>
<dbReference type="Pfam" id="PF12032">
    <property type="entry name" value="CLIP"/>
    <property type="match status" value="1"/>
</dbReference>
<keyword evidence="4 7" id="KW-0720">Serine protease</keyword>
<dbReference type="Gene3D" id="3.30.1640.30">
    <property type="match status" value="1"/>
</dbReference>
<dbReference type="PROSITE" id="PS50240">
    <property type="entry name" value="TRYPSIN_DOM"/>
    <property type="match status" value="1"/>
</dbReference>
<evidence type="ECO:0000256" key="4">
    <source>
        <dbReference type="ARBA" id="ARBA00022825"/>
    </source>
</evidence>
<reference evidence="11 12" key="1">
    <citation type="submission" date="2024-05" db="EMBL/GenBank/DDBJ databases">
        <authorList>
            <person name="Wallberg A."/>
        </authorList>
    </citation>
    <scope>NUCLEOTIDE SEQUENCE [LARGE SCALE GENOMIC DNA]</scope>
</reference>
<comment type="subcellular location">
    <subcellularLocation>
        <location evidence="8">Secreted</location>
    </subcellularLocation>
</comment>
<feature type="non-terminal residue" evidence="11">
    <location>
        <position position="412"/>
    </location>
</feature>
<keyword evidence="5" id="KW-1015">Disulfide bond</keyword>
<sequence>MCVKLLVTWLCHTLLSLSSVTAQGCTNTPDNSLGACITIHQCPELNTILQHVRSGGSGIDTLRRSICENGASGLKVCCPQRNNKLRTTTSLPSECGINNFAKRNDGITLMYQSVAFLLGEDADLGAHPWNVVFRGSSGAESFWFCGGVLITEQHILSAAHCFKDSINIEFVRLGELDLSLNTETYIDYNVICGAPIPDSLTHPGIEPLLEPEGCYAESVTREVPKPQDIRVAEVIKHEQFGAGHCRRCNDIAIVKLVKPAKFDKYFVQPICLPVDPLRDMGFPASQFQNEYAAATGWGVTDKRDIFSNNGSDILQEGYLLINEGPFCQKQRRDNPGLKILCAGEGDGKDTCRGDSGGPLMLFDNKTQYYKDQKRFAVGITSFGNTVCGSVDTQSVFTDVHQYIDWIKRNLVW</sequence>
<evidence type="ECO:0000256" key="8">
    <source>
        <dbReference type="RuleBase" id="RU366078"/>
    </source>
</evidence>
<evidence type="ECO:0000313" key="11">
    <source>
        <dbReference type="EMBL" id="CAL4116050.1"/>
    </source>
</evidence>
<gene>
    <name evidence="11" type="ORF">MNOR_LOCUS20896</name>
</gene>
<dbReference type="PANTHER" id="PTHR24256">
    <property type="entry name" value="TRYPTASE-RELATED"/>
    <property type="match status" value="1"/>
</dbReference>
<dbReference type="PROSITE" id="PS00134">
    <property type="entry name" value="TRYPSIN_HIS"/>
    <property type="match status" value="1"/>
</dbReference>
<keyword evidence="2 8" id="KW-0732">Signal</keyword>
<evidence type="ECO:0000313" key="12">
    <source>
        <dbReference type="Proteomes" id="UP001497623"/>
    </source>
</evidence>
<dbReference type="PROSITE" id="PS51888">
    <property type="entry name" value="CLIP"/>
    <property type="match status" value="1"/>
</dbReference>
<dbReference type="CDD" id="cd00190">
    <property type="entry name" value="Tryp_SPc"/>
    <property type="match status" value="1"/>
</dbReference>
<comment type="domain">
    <text evidence="8">The clip domain consists of 35-55 residues which are 'knitted' together usually by 3 conserved disulfide bonds forming a clip-like compact structure.</text>
</comment>
<protein>
    <recommendedName>
        <fullName evidence="8">CLIP domain-containing serine protease</fullName>
        <ecNumber evidence="7">3.4.21.-</ecNumber>
    </recommendedName>
</protein>
<evidence type="ECO:0000256" key="2">
    <source>
        <dbReference type="ARBA" id="ARBA00022729"/>
    </source>
</evidence>
<dbReference type="EC" id="3.4.21.-" evidence="7"/>
<dbReference type="EMBL" id="CAXKWB010016427">
    <property type="protein sequence ID" value="CAL4116050.1"/>
    <property type="molecule type" value="Genomic_DNA"/>
</dbReference>
<evidence type="ECO:0000256" key="3">
    <source>
        <dbReference type="ARBA" id="ARBA00022801"/>
    </source>
</evidence>
<dbReference type="InterPro" id="IPR051487">
    <property type="entry name" value="Ser/Thr_Proteases_Immune/Dev"/>
</dbReference>
<dbReference type="GO" id="GO:0005576">
    <property type="term" value="C:extracellular region"/>
    <property type="evidence" value="ECO:0007669"/>
    <property type="project" value="UniProtKB-SubCell"/>
</dbReference>
<keyword evidence="12" id="KW-1185">Reference proteome</keyword>
<organism evidence="11 12">
    <name type="scientific">Meganyctiphanes norvegica</name>
    <name type="common">Northern krill</name>
    <name type="synonym">Thysanopoda norvegica</name>
    <dbReference type="NCBI Taxonomy" id="48144"/>
    <lineage>
        <taxon>Eukaryota</taxon>
        <taxon>Metazoa</taxon>
        <taxon>Ecdysozoa</taxon>
        <taxon>Arthropoda</taxon>
        <taxon>Crustacea</taxon>
        <taxon>Multicrustacea</taxon>
        <taxon>Malacostraca</taxon>
        <taxon>Eumalacostraca</taxon>
        <taxon>Eucarida</taxon>
        <taxon>Euphausiacea</taxon>
        <taxon>Euphausiidae</taxon>
        <taxon>Meganyctiphanes</taxon>
    </lineage>
</organism>
<evidence type="ECO:0000259" key="10">
    <source>
        <dbReference type="PROSITE" id="PS51888"/>
    </source>
</evidence>
<feature type="signal peptide" evidence="8">
    <location>
        <begin position="1"/>
        <end position="22"/>
    </location>
</feature>